<sequence>MSENNLSKDNNKNKRNEALENAGMLDTFFESMYDHMNRLDQYHSDMNRMMNSLRGYYMNNDFFRFFPNRRSLTDYDINRNRNHDLLLSKPFSSMFRRDGYSNVPAMDVLDKEKHLEIKMDVPGLNKEDVQINLDDGKLEISGEFKKSHEQKDEQQRYYIKERCESSFYRSFTLPENVSEDEIKATFKDGVLKIDIPKKDIPDKKKKKIEID</sequence>
<dbReference type="CDD" id="cd06464">
    <property type="entry name" value="ACD_sHsps-like"/>
    <property type="match status" value="1"/>
</dbReference>
<dbReference type="InterPro" id="IPR008978">
    <property type="entry name" value="HSP20-like_chaperone"/>
</dbReference>
<dbReference type="InterPro" id="IPR031107">
    <property type="entry name" value="Small_HSP"/>
</dbReference>
<protein>
    <recommendedName>
        <fullName evidence="4">SHSP domain-containing protein</fullName>
    </recommendedName>
</protein>
<dbReference type="Proteomes" id="UP000030690">
    <property type="component" value="Unassembled WGS sequence"/>
</dbReference>
<dbReference type="OrthoDB" id="1431247at2759"/>
<evidence type="ECO:0000256" key="2">
    <source>
        <dbReference type="PROSITE-ProRule" id="PRU00285"/>
    </source>
</evidence>
<reference evidence="5 6" key="2">
    <citation type="submission" date="2013-02" db="EMBL/GenBank/DDBJ databases">
        <title>The Genome Sequence of Plasmodium falciparum Vietnam Oak-Knoll (FVO).</title>
        <authorList>
            <consortium name="The Broad Institute Genome Sequencing Platform"/>
            <consortium name="The Broad Institute Genome Sequencing Center for Infectious Disease"/>
            <person name="Neafsey D."/>
            <person name="Cheeseman I."/>
            <person name="Volkman S."/>
            <person name="Adams J."/>
            <person name="Walker B."/>
            <person name="Young S.K."/>
            <person name="Zeng Q."/>
            <person name="Gargeya S."/>
            <person name="Fitzgerald M."/>
            <person name="Haas B."/>
            <person name="Abouelleil A."/>
            <person name="Alvarado L."/>
            <person name="Arachchi H.M."/>
            <person name="Berlin A.M."/>
            <person name="Chapman S.B."/>
            <person name="Dewar J."/>
            <person name="Goldberg J."/>
            <person name="Griggs A."/>
            <person name="Gujja S."/>
            <person name="Hansen M."/>
            <person name="Howarth C."/>
            <person name="Imamovic A."/>
            <person name="Larimer J."/>
            <person name="McCowan C."/>
            <person name="Murphy C."/>
            <person name="Neiman D."/>
            <person name="Pearson M."/>
            <person name="Priest M."/>
            <person name="Roberts A."/>
            <person name="Saif S."/>
            <person name="Shea T."/>
            <person name="Sisk P."/>
            <person name="Sykes S."/>
            <person name="Wortman J."/>
            <person name="Nusbaum C."/>
            <person name="Birren B."/>
        </authorList>
    </citation>
    <scope>NUCLEOTIDE SEQUENCE [LARGE SCALE GENOMIC DNA]</scope>
    <source>
        <strain evidence="6">Vietnam Oak-Knoll (FVO)</strain>
    </source>
</reference>
<gene>
    <name evidence="5" type="ORF">PFFVO_03883</name>
</gene>
<evidence type="ECO:0000313" key="5">
    <source>
        <dbReference type="EMBL" id="ETW17054.1"/>
    </source>
</evidence>
<feature type="domain" description="SHSP" evidence="4">
    <location>
        <begin position="97"/>
        <end position="211"/>
    </location>
</feature>
<evidence type="ECO:0000256" key="1">
    <source>
        <dbReference type="ARBA" id="ARBA00023016"/>
    </source>
</evidence>
<dbReference type="SMR" id="A0A024V3I9"/>
<evidence type="ECO:0000256" key="3">
    <source>
        <dbReference type="RuleBase" id="RU003616"/>
    </source>
</evidence>
<keyword evidence="1" id="KW-0346">Stress response</keyword>
<evidence type="ECO:0000313" key="6">
    <source>
        <dbReference type="Proteomes" id="UP000030690"/>
    </source>
</evidence>
<dbReference type="AlphaFoldDB" id="A0A024V3I9"/>
<evidence type="ECO:0000259" key="4">
    <source>
        <dbReference type="PROSITE" id="PS01031"/>
    </source>
</evidence>
<proteinExistence type="inferred from homology"/>
<dbReference type="EMBL" id="KI925134">
    <property type="protein sequence ID" value="ETW17054.1"/>
    <property type="molecule type" value="Genomic_DNA"/>
</dbReference>
<dbReference type="PANTHER" id="PTHR11527">
    <property type="entry name" value="HEAT-SHOCK PROTEIN 20 FAMILY MEMBER"/>
    <property type="match status" value="1"/>
</dbReference>
<dbReference type="InterPro" id="IPR002068">
    <property type="entry name" value="A-crystallin/Hsp20_dom"/>
</dbReference>
<reference evidence="5 6" key="1">
    <citation type="submission" date="2013-02" db="EMBL/GenBank/DDBJ databases">
        <title>The Genome Annotation of Plasmodium falciparum Vietnam Oak-Knoll (FVO).</title>
        <authorList>
            <consortium name="The Broad Institute Genome Sequencing Platform"/>
            <consortium name="The Broad Institute Genome Sequencing Center for Infectious Disease"/>
            <person name="Neafsey D."/>
            <person name="Hoffman S."/>
            <person name="Volkman S."/>
            <person name="Rosenthal P."/>
            <person name="Walker B."/>
            <person name="Young S.K."/>
            <person name="Zeng Q."/>
            <person name="Gargeya S."/>
            <person name="Fitzgerald M."/>
            <person name="Haas B."/>
            <person name="Abouelleil A."/>
            <person name="Allen A.W."/>
            <person name="Alvarado L."/>
            <person name="Arachchi H.M."/>
            <person name="Berlin A.M."/>
            <person name="Chapman S.B."/>
            <person name="Gainer-Dewar J."/>
            <person name="Goldberg J."/>
            <person name="Griggs A."/>
            <person name="Gujja S."/>
            <person name="Hansen M."/>
            <person name="Howarth C."/>
            <person name="Imamovic A."/>
            <person name="Ireland A."/>
            <person name="Larimer J."/>
            <person name="McCowan C."/>
            <person name="Murphy C."/>
            <person name="Pearson M."/>
            <person name="Poon T.W."/>
            <person name="Priest M."/>
            <person name="Roberts A."/>
            <person name="Saif S."/>
            <person name="Shea T."/>
            <person name="Sisk P."/>
            <person name="Sykes S."/>
            <person name="Wortman J."/>
            <person name="Nusbaum C."/>
            <person name="Birren B."/>
        </authorList>
    </citation>
    <scope>NUCLEOTIDE SEQUENCE [LARGE SCALE GENOMIC DNA]</scope>
    <source>
        <strain evidence="6">Vietnam Oak-Knoll (FVO)</strain>
    </source>
</reference>
<comment type="similarity">
    <text evidence="2 3">Belongs to the small heat shock protein (HSP20) family.</text>
</comment>
<dbReference type="SUPFAM" id="SSF49764">
    <property type="entry name" value="HSP20-like chaperones"/>
    <property type="match status" value="1"/>
</dbReference>
<accession>A0A024V3I9</accession>
<dbReference type="PROSITE" id="PS01031">
    <property type="entry name" value="SHSP"/>
    <property type="match status" value="1"/>
</dbReference>
<dbReference type="Gene3D" id="2.60.40.790">
    <property type="match status" value="1"/>
</dbReference>
<organism evidence="5 6">
    <name type="scientific">Plasmodium falciparum Vietnam Oak-Knoll</name>
    <name type="common">FVO</name>
    <dbReference type="NCBI Taxonomy" id="1036723"/>
    <lineage>
        <taxon>Eukaryota</taxon>
        <taxon>Sar</taxon>
        <taxon>Alveolata</taxon>
        <taxon>Apicomplexa</taxon>
        <taxon>Aconoidasida</taxon>
        <taxon>Haemosporida</taxon>
        <taxon>Plasmodiidae</taxon>
        <taxon>Plasmodium</taxon>
        <taxon>Plasmodium (Laverania)</taxon>
    </lineage>
</organism>
<name>A0A024V3I9_PLAFA</name>
<dbReference type="FunFam" id="2.60.40.790:FF:000057">
    <property type="entry name" value="Small heat shock protein, putative"/>
    <property type="match status" value="1"/>
</dbReference>
<dbReference type="Pfam" id="PF00011">
    <property type="entry name" value="HSP20"/>
    <property type="match status" value="1"/>
</dbReference>